<accession>A0A1J1HTU7</accession>
<keyword evidence="2" id="KW-1185">Reference proteome</keyword>
<proteinExistence type="predicted"/>
<protein>
    <submittedName>
        <fullName evidence="1">CLUMA_CG005093, isoform A</fullName>
    </submittedName>
</protein>
<reference evidence="1 2" key="1">
    <citation type="submission" date="2015-04" db="EMBL/GenBank/DDBJ databases">
        <authorList>
            <person name="Syromyatnikov M.Y."/>
            <person name="Popov V.N."/>
        </authorList>
    </citation>
    <scope>NUCLEOTIDE SEQUENCE [LARGE SCALE GENOMIC DNA]</scope>
</reference>
<sequence length="113" mass="13156">MELTFTSEEIDKCLILNKYNDQKEYSQQQFLKMVRDKIHNLWNCVFRTDTKPVKSGSSIYFYRKCESSNLTSHQSHITVNVNESEVINENLKMTVIQLSPPLHIITLITASES</sequence>
<organism evidence="1 2">
    <name type="scientific">Clunio marinus</name>
    <dbReference type="NCBI Taxonomy" id="568069"/>
    <lineage>
        <taxon>Eukaryota</taxon>
        <taxon>Metazoa</taxon>
        <taxon>Ecdysozoa</taxon>
        <taxon>Arthropoda</taxon>
        <taxon>Hexapoda</taxon>
        <taxon>Insecta</taxon>
        <taxon>Pterygota</taxon>
        <taxon>Neoptera</taxon>
        <taxon>Endopterygota</taxon>
        <taxon>Diptera</taxon>
        <taxon>Nematocera</taxon>
        <taxon>Chironomoidea</taxon>
        <taxon>Chironomidae</taxon>
        <taxon>Clunio</taxon>
    </lineage>
</organism>
<evidence type="ECO:0000313" key="1">
    <source>
        <dbReference type="EMBL" id="CRK91421.1"/>
    </source>
</evidence>
<evidence type="ECO:0000313" key="2">
    <source>
        <dbReference type="Proteomes" id="UP000183832"/>
    </source>
</evidence>
<dbReference type="AlphaFoldDB" id="A0A1J1HTU7"/>
<name>A0A1J1HTU7_9DIPT</name>
<dbReference type="EMBL" id="CVRI01000020">
    <property type="protein sequence ID" value="CRK91421.1"/>
    <property type="molecule type" value="Genomic_DNA"/>
</dbReference>
<gene>
    <name evidence="1" type="ORF">CLUMA_CG005093</name>
</gene>
<dbReference type="Proteomes" id="UP000183832">
    <property type="component" value="Unassembled WGS sequence"/>
</dbReference>